<keyword evidence="4" id="KW-0175">Coiled coil</keyword>
<dbReference type="Gene3D" id="1.10.10.10">
    <property type="entry name" value="Winged helix-like DNA-binding domain superfamily/Winged helix DNA-binding domain"/>
    <property type="match status" value="1"/>
</dbReference>
<evidence type="ECO:0000313" key="10">
    <source>
        <dbReference type="EMBL" id="PNY00827.1"/>
    </source>
</evidence>
<accession>A0A2K3NCR4</accession>
<evidence type="ECO:0000256" key="3">
    <source>
        <dbReference type="ARBA" id="ARBA00022821"/>
    </source>
</evidence>
<dbReference type="Pfam" id="PF18052">
    <property type="entry name" value="Rx_N"/>
    <property type="match status" value="1"/>
</dbReference>
<dbReference type="PRINTS" id="PR00364">
    <property type="entry name" value="DISEASERSIST"/>
</dbReference>
<dbReference type="AlphaFoldDB" id="A0A2K3NCR4"/>
<dbReference type="InterPro" id="IPR002182">
    <property type="entry name" value="NB-ARC"/>
</dbReference>
<feature type="domain" description="Disease resistance protein winged helix" evidence="7">
    <location>
        <begin position="449"/>
        <end position="519"/>
    </location>
</feature>
<evidence type="ECO:0000259" key="6">
    <source>
        <dbReference type="Pfam" id="PF18052"/>
    </source>
</evidence>
<organism evidence="10 11">
    <name type="scientific">Trifolium pratense</name>
    <name type="common">Red clover</name>
    <dbReference type="NCBI Taxonomy" id="57577"/>
    <lineage>
        <taxon>Eukaryota</taxon>
        <taxon>Viridiplantae</taxon>
        <taxon>Streptophyta</taxon>
        <taxon>Embryophyta</taxon>
        <taxon>Tracheophyta</taxon>
        <taxon>Spermatophyta</taxon>
        <taxon>Magnoliopsida</taxon>
        <taxon>eudicotyledons</taxon>
        <taxon>Gunneridae</taxon>
        <taxon>Pentapetalae</taxon>
        <taxon>rosids</taxon>
        <taxon>fabids</taxon>
        <taxon>Fabales</taxon>
        <taxon>Fabaceae</taxon>
        <taxon>Papilionoideae</taxon>
        <taxon>50 kb inversion clade</taxon>
        <taxon>NPAAA clade</taxon>
        <taxon>Hologalegina</taxon>
        <taxon>IRL clade</taxon>
        <taxon>Trifolieae</taxon>
        <taxon>Trifolium</taxon>
    </lineage>
</organism>
<proteinExistence type="predicted"/>
<dbReference type="Proteomes" id="UP000236291">
    <property type="component" value="Unassembled WGS sequence"/>
</dbReference>
<keyword evidence="2" id="KW-0547">Nucleotide-binding</keyword>
<sequence>MCDTILSCARDHLLPLAREHLLPILREAVDMIRGVPKEIAEMKDELESIEEFINKADKMVDDAEDDKTSHQIKARIKQLKEASFHIEDIIDEYMICEEQPTGCTAGANLVKTMILRLEIAYKIQNIKSQISEMKDASSEKDYGFQFHIQSFSEHGSSSSAANSNAALLQNLQRAPFYMDEADVVGFEVPRDILIDLLLEGRPELTVVSVVGMGGQGKTTLAKKVFDNNKIVKHFHCHVWITVSQSYDIEGLLRDLLREIYKQQGVNPPQSIHQMNRESLVDEVRNYLQKKRYVVVFDDVWNLNFWDDIEFAMIDNKNGSKILITTRKMNVVNACKKSSFVEVHELKGLTKEQSLELFNKKAFRDLNGCCPENLIEISSKIVEKCNGLPLAIVVTGGLLSCKDRNTFTWYKFSENLNSELKEDSKIKRILGLSYHDLPYNLKSCLLYFGLYPEDCVVPSKILIWRWVAEGFLKKERGKTLEEVAEGYLTELIRRSLVQVVSVRNERVKSCRVHDMVHAMILEKCEDLCFCKYIGKNEQSSLIGMVRRLSIESGADNIMESIENSHVRSLLVFSPKTLPESFARRIPTKYKRLKVLALEYAGLLEIPKDLGSLSHLKYFRFRDTHPEARRYTLPKSICMLESLETLDLTGTMFYAMPKEICKLRKLRHFLGSSMSLIQLKDGIAGMTCLQTLREVYLNEGENENDSRVVELIQELGKLKQLRELVLLGVRGKYMSAISSSINEMQQMEKLYIRTIRVDTVINMNLNSPLLMLRNLRLEGKLEKLSEWIPKLQNLVKLTMVLKYSKLTGDVMKLLKSMPNLLYLYVSNCDYEDKFKSLHFQDGWFKNLKELYLHNFDNLSYIHIDEGALCSLQKFQLSSIPQLKTLPIGIQHLQKLDFLCISSMCVEFMESISPDEGKEHWIFKQVPFVEISGGSGAIKHTLSNFERKKSCEDYCINNTAATIAFKIMILIRSDGHDQ</sequence>
<dbReference type="Gene3D" id="3.80.10.10">
    <property type="entry name" value="Ribonuclease Inhibitor"/>
    <property type="match status" value="1"/>
</dbReference>
<evidence type="ECO:0000256" key="1">
    <source>
        <dbReference type="ARBA" id="ARBA00022737"/>
    </source>
</evidence>
<dbReference type="FunFam" id="3.40.50.300:FF:001091">
    <property type="entry name" value="Probable disease resistance protein At1g61300"/>
    <property type="match status" value="1"/>
</dbReference>
<dbReference type="InterPro" id="IPR036388">
    <property type="entry name" value="WH-like_DNA-bd_sf"/>
</dbReference>
<dbReference type="EMBL" id="ASHM01015724">
    <property type="protein sequence ID" value="PNX97598.1"/>
    <property type="molecule type" value="Genomic_DNA"/>
</dbReference>
<feature type="domain" description="NB-ARC" evidence="5">
    <location>
        <begin position="193"/>
        <end position="363"/>
    </location>
</feature>
<dbReference type="InterPro" id="IPR027417">
    <property type="entry name" value="P-loop_NTPase"/>
</dbReference>
<feature type="domain" description="Disease resistance R13L4/SHOC-2-like LRR" evidence="8">
    <location>
        <begin position="564"/>
        <end position="898"/>
    </location>
</feature>
<evidence type="ECO:0000259" key="7">
    <source>
        <dbReference type="Pfam" id="PF23559"/>
    </source>
</evidence>
<dbReference type="Pfam" id="PF23598">
    <property type="entry name" value="LRR_14"/>
    <property type="match status" value="1"/>
</dbReference>
<dbReference type="GO" id="GO:0098542">
    <property type="term" value="P:defense response to other organism"/>
    <property type="evidence" value="ECO:0007669"/>
    <property type="project" value="TreeGrafter"/>
</dbReference>
<dbReference type="Gene3D" id="3.40.50.300">
    <property type="entry name" value="P-loop containing nucleotide triphosphate hydrolases"/>
    <property type="match status" value="1"/>
</dbReference>
<evidence type="ECO:0000313" key="11">
    <source>
        <dbReference type="Proteomes" id="UP000236291"/>
    </source>
</evidence>
<dbReference type="InterPro" id="IPR032675">
    <property type="entry name" value="LRR_dom_sf"/>
</dbReference>
<dbReference type="InterPro" id="IPR041118">
    <property type="entry name" value="Rx_N"/>
</dbReference>
<comment type="caution">
    <text evidence="10">The sequence shown here is derived from an EMBL/GenBank/DDBJ whole genome shotgun (WGS) entry which is preliminary data.</text>
</comment>
<dbReference type="STRING" id="57577.A0A2K3NCR4"/>
<evidence type="ECO:0000313" key="9">
    <source>
        <dbReference type="EMBL" id="PNX97598.1"/>
    </source>
</evidence>
<evidence type="ECO:0000259" key="5">
    <source>
        <dbReference type="Pfam" id="PF00931"/>
    </source>
</evidence>
<keyword evidence="1" id="KW-0677">Repeat</keyword>
<dbReference type="PANTHER" id="PTHR23155">
    <property type="entry name" value="DISEASE RESISTANCE PROTEIN RP"/>
    <property type="match status" value="1"/>
</dbReference>
<dbReference type="CDD" id="cd14798">
    <property type="entry name" value="RX-CC_like"/>
    <property type="match status" value="1"/>
</dbReference>
<evidence type="ECO:0000259" key="8">
    <source>
        <dbReference type="Pfam" id="PF23598"/>
    </source>
</evidence>
<reference evidence="10 11" key="2">
    <citation type="journal article" date="2017" name="Front. Plant Sci.">
        <title>Gene Classification and Mining of Molecular Markers Useful in Red Clover (Trifolium pratense) Breeding.</title>
        <authorList>
            <person name="Istvanek J."/>
            <person name="Dluhosova J."/>
            <person name="Dluhos P."/>
            <person name="Patkova L."/>
            <person name="Nedelnik J."/>
            <person name="Repkova J."/>
        </authorList>
    </citation>
    <scope>NUCLEOTIDE SEQUENCE [LARGE SCALE GENOMIC DNA]</scope>
    <source>
        <strain evidence="11">cv. Tatra</strain>
        <tissue evidence="10">Young leaves</tissue>
    </source>
</reference>
<feature type="coiled-coil region" evidence="4">
    <location>
        <begin position="39"/>
        <end position="66"/>
    </location>
</feature>
<protein>
    <submittedName>
        <fullName evidence="10">Disease resistance protein rpm1-like</fullName>
    </submittedName>
</protein>
<dbReference type="SUPFAM" id="SSF52540">
    <property type="entry name" value="P-loop containing nucleoside triphosphate hydrolases"/>
    <property type="match status" value="1"/>
</dbReference>
<evidence type="ECO:0000256" key="2">
    <source>
        <dbReference type="ARBA" id="ARBA00022741"/>
    </source>
</evidence>
<dbReference type="Pfam" id="PF00931">
    <property type="entry name" value="NB-ARC"/>
    <property type="match status" value="1"/>
</dbReference>
<dbReference type="Pfam" id="PF23559">
    <property type="entry name" value="WHD_DRP"/>
    <property type="match status" value="1"/>
</dbReference>
<evidence type="ECO:0000256" key="4">
    <source>
        <dbReference type="SAM" id="Coils"/>
    </source>
</evidence>
<dbReference type="SUPFAM" id="SSF52058">
    <property type="entry name" value="L domain-like"/>
    <property type="match status" value="1"/>
</dbReference>
<feature type="domain" description="Disease resistance N-terminal" evidence="6">
    <location>
        <begin position="19"/>
        <end position="100"/>
    </location>
</feature>
<keyword evidence="3" id="KW-0611">Plant defense</keyword>
<dbReference type="FunFam" id="1.10.10.10:FF:000322">
    <property type="entry name" value="Probable disease resistance protein At1g63360"/>
    <property type="match status" value="1"/>
</dbReference>
<dbReference type="InterPro" id="IPR058922">
    <property type="entry name" value="WHD_DRP"/>
</dbReference>
<dbReference type="InterPro" id="IPR055414">
    <property type="entry name" value="LRR_R13L4/SHOC2-like"/>
</dbReference>
<dbReference type="Gene3D" id="1.10.8.430">
    <property type="entry name" value="Helical domain of apoptotic protease-activating factors"/>
    <property type="match status" value="1"/>
</dbReference>
<name>A0A2K3NCR4_TRIPR</name>
<dbReference type="InterPro" id="IPR044974">
    <property type="entry name" value="Disease_R_plants"/>
</dbReference>
<dbReference type="EMBL" id="ASHM01019393">
    <property type="protein sequence ID" value="PNY00827.1"/>
    <property type="molecule type" value="Genomic_DNA"/>
</dbReference>
<gene>
    <name evidence="9" type="ORF">L195_g020829</name>
    <name evidence="10" type="ORF">L195_g024114</name>
</gene>
<dbReference type="InterPro" id="IPR038005">
    <property type="entry name" value="RX-like_CC"/>
</dbReference>
<dbReference type="InterPro" id="IPR042197">
    <property type="entry name" value="Apaf_helical"/>
</dbReference>
<dbReference type="PANTHER" id="PTHR23155:SF1052">
    <property type="entry name" value="DISEASE RESISTANCE PROTEIN RPM1"/>
    <property type="match status" value="1"/>
</dbReference>
<dbReference type="GO" id="GO:0043531">
    <property type="term" value="F:ADP binding"/>
    <property type="evidence" value="ECO:0007669"/>
    <property type="project" value="InterPro"/>
</dbReference>
<reference evidence="10 11" key="1">
    <citation type="journal article" date="2014" name="Am. J. Bot.">
        <title>Genome assembly and annotation for red clover (Trifolium pratense; Fabaceae).</title>
        <authorList>
            <person name="Istvanek J."/>
            <person name="Jaros M."/>
            <person name="Krenek A."/>
            <person name="Repkova J."/>
        </authorList>
    </citation>
    <scope>NUCLEOTIDE SEQUENCE [LARGE SCALE GENOMIC DNA]</scope>
    <source>
        <strain evidence="11">cv. Tatra</strain>
        <tissue evidence="10">Young leaves</tissue>
    </source>
</reference>
<dbReference type="Gene3D" id="1.20.5.4130">
    <property type="match status" value="1"/>
</dbReference>